<gene>
    <name evidence="1" type="ORF">NUW58_g2717</name>
</gene>
<keyword evidence="2" id="KW-1185">Reference proteome</keyword>
<proteinExistence type="predicted"/>
<protein>
    <submittedName>
        <fullName evidence="1">Uncharacterized protein</fullName>
    </submittedName>
</protein>
<evidence type="ECO:0000313" key="1">
    <source>
        <dbReference type="EMBL" id="KAJ2990931.1"/>
    </source>
</evidence>
<dbReference type="EMBL" id="JAPDGR010000369">
    <property type="protein sequence ID" value="KAJ2990931.1"/>
    <property type="molecule type" value="Genomic_DNA"/>
</dbReference>
<dbReference type="Proteomes" id="UP001143856">
    <property type="component" value="Unassembled WGS sequence"/>
</dbReference>
<evidence type="ECO:0000313" key="2">
    <source>
        <dbReference type="Proteomes" id="UP001143856"/>
    </source>
</evidence>
<reference evidence="1" key="1">
    <citation type="submission" date="2022-10" db="EMBL/GenBank/DDBJ databases">
        <title>Genome Sequence of Xylaria curta.</title>
        <authorList>
            <person name="Buettner E."/>
        </authorList>
    </citation>
    <scope>NUCLEOTIDE SEQUENCE</scope>
    <source>
        <strain evidence="1">Babe10</strain>
    </source>
</reference>
<accession>A0ACC1PFF2</accession>
<sequence length="557" mass="60498">MESPCRWYPLPAFPQLPALLVSACFGESSYTVQVTDLATIWVEKLDRRGILLRSLQENTSIDLVDADPEQWAVFLSKLKAALDPASSDHHLTSLSIAASDHSKNQGGLTLRITCELPKPLDALKWHVHLAKCQPVSLTSELVLPLIQEHYVRSREVGGLVNQLKEKDALIKKLLDKLSTMHTPLELIFNSLSAKHATTRAAAEERIKGLAPFDEAKWRSQLGREAPQNTPSLLRSVFSDSGFSYITGLDLGISDTLNDWWANLGPEFRASSELESSTSRQEPKEKAHGDKLLSGNIENDDFQVQAPLAPTSPIGGKTVGGKVIHEADESDVSDISDGNPMPSRNNLHSRIGTLGGAKAPQDHSTSQSSRTLHADEDDTASESEVEDHSTPLRHIEQPKPSLNTSGKSRKLSQPIETAIATNSLVEANDETASGSDSGDDNPPELQTSSARGPMTPRKGALGRIGGKSKDTVSSSPPPKISTLNTAGESASPKKPEVRKIGAIGKKPPHIEPKRPHSSTPAEPEESETEEQKAERKRAELAKELDKKSALPARKKRKF</sequence>
<name>A0ACC1PFF2_9PEZI</name>
<comment type="caution">
    <text evidence="1">The sequence shown here is derived from an EMBL/GenBank/DDBJ whole genome shotgun (WGS) entry which is preliminary data.</text>
</comment>
<organism evidence="1 2">
    <name type="scientific">Xylaria curta</name>
    <dbReference type="NCBI Taxonomy" id="42375"/>
    <lineage>
        <taxon>Eukaryota</taxon>
        <taxon>Fungi</taxon>
        <taxon>Dikarya</taxon>
        <taxon>Ascomycota</taxon>
        <taxon>Pezizomycotina</taxon>
        <taxon>Sordariomycetes</taxon>
        <taxon>Xylariomycetidae</taxon>
        <taxon>Xylariales</taxon>
        <taxon>Xylariaceae</taxon>
        <taxon>Xylaria</taxon>
    </lineage>
</organism>